<keyword evidence="5 9" id="KW-0560">Oxidoreductase</keyword>
<keyword evidence="2 9" id="KW-0479">Metal-binding</keyword>
<dbReference type="GO" id="GO:0004784">
    <property type="term" value="F:superoxide dismutase activity"/>
    <property type="evidence" value="ECO:0007669"/>
    <property type="project" value="UniProtKB-EC"/>
</dbReference>
<reference evidence="12" key="1">
    <citation type="submission" date="2021-02" db="EMBL/GenBank/DDBJ databases">
        <authorList>
            <person name="Nowell W R."/>
        </authorList>
    </citation>
    <scope>NUCLEOTIDE SEQUENCE</scope>
</reference>
<name>A0A818WCD3_9BILA</name>
<dbReference type="PROSITE" id="PS00332">
    <property type="entry name" value="SOD_CU_ZN_2"/>
    <property type="match status" value="1"/>
</dbReference>
<feature type="compositionally biased region" description="Basic residues" evidence="10">
    <location>
        <begin position="27"/>
        <end position="42"/>
    </location>
</feature>
<evidence type="ECO:0000313" key="12">
    <source>
        <dbReference type="EMBL" id="CAF3722455.1"/>
    </source>
</evidence>
<keyword evidence="3 9" id="KW-0862">Zinc</keyword>
<comment type="similarity">
    <text evidence="1 9">Belongs to the Cu-Zn superoxide dismutase family.</text>
</comment>
<dbReference type="AlphaFoldDB" id="A0A818WCD3"/>
<dbReference type="GO" id="GO:0005507">
    <property type="term" value="F:copper ion binding"/>
    <property type="evidence" value="ECO:0007669"/>
    <property type="project" value="InterPro"/>
</dbReference>
<dbReference type="InterPro" id="IPR036423">
    <property type="entry name" value="SOD-like_Cu/Zn_dom_sf"/>
</dbReference>
<evidence type="ECO:0000256" key="6">
    <source>
        <dbReference type="ARBA" id="ARBA00023008"/>
    </source>
</evidence>
<dbReference type="Gene3D" id="2.60.40.200">
    <property type="entry name" value="Superoxide dismutase, copper/zinc binding domain"/>
    <property type="match status" value="1"/>
</dbReference>
<comment type="cofactor">
    <cofactor evidence="9">
        <name>Cu cation</name>
        <dbReference type="ChEBI" id="CHEBI:23378"/>
    </cofactor>
    <text evidence="9">Binds 1 copper ion per subunit.</text>
</comment>
<evidence type="ECO:0000256" key="1">
    <source>
        <dbReference type="ARBA" id="ARBA00010457"/>
    </source>
</evidence>
<evidence type="ECO:0000256" key="10">
    <source>
        <dbReference type="SAM" id="MobiDB-lite"/>
    </source>
</evidence>
<gene>
    <name evidence="12" type="ORF">OTI717_LOCUS13915</name>
</gene>
<feature type="region of interest" description="Disordered" evidence="10">
    <location>
        <begin position="24"/>
        <end position="47"/>
    </location>
</feature>
<evidence type="ECO:0000256" key="2">
    <source>
        <dbReference type="ARBA" id="ARBA00022723"/>
    </source>
</evidence>
<protein>
    <recommendedName>
        <fullName evidence="9">Superoxide dismutase [Cu-Zn]</fullName>
        <ecNumber evidence="9">1.15.1.1</ecNumber>
    </recommendedName>
</protein>
<dbReference type="InterPro" id="IPR024134">
    <property type="entry name" value="SOD_Cu/Zn_/chaperone"/>
</dbReference>
<sequence>MNEEHLPSPQKIPHRVTSIEVDINRPGGHRHHHRSHHHHQSSRPHNVASGAEMLTRNIHVQATGPTIASGLYQQQQPSNVTFLDQGQILPPHMMTRPTFELQVDVQSRLPRSILKARAIMTSDDILAAGVASQQNFTGDPAIDAKQPIYGVINFEQTSRGVHITGRIDGLGQGTSHGFHIHEFGDVSSGCSTTGAHFNPFRRNHGGLNDVERHLGDFGNVTADANGVVHVNILDPMISLYGEYSIVGRAIVIHAMPDDLGRGGNKESLKTGNSGARLACGIIGFTKP</sequence>
<dbReference type="EMBL" id="CAJOAX010001517">
    <property type="protein sequence ID" value="CAF3722455.1"/>
    <property type="molecule type" value="Genomic_DNA"/>
</dbReference>
<evidence type="ECO:0000256" key="5">
    <source>
        <dbReference type="ARBA" id="ARBA00023002"/>
    </source>
</evidence>
<evidence type="ECO:0000256" key="8">
    <source>
        <dbReference type="ARBA" id="ARBA00049204"/>
    </source>
</evidence>
<comment type="function">
    <text evidence="9">Destroys radicals which are normally produced within the cells and which are toxic to biological systems.</text>
</comment>
<dbReference type="Proteomes" id="UP000663823">
    <property type="component" value="Unassembled WGS sequence"/>
</dbReference>
<dbReference type="Pfam" id="PF00080">
    <property type="entry name" value="Sod_Cu"/>
    <property type="match status" value="1"/>
</dbReference>
<dbReference type="CDD" id="cd00305">
    <property type="entry name" value="Cu-Zn_Superoxide_Dismutase"/>
    <property type="match status" value="1"/>
</dbReference>
<keyword evidence="6 9" id="KW-0186">Copper</keyword>
<evidence type="ECO:0000256" key="9">
    <source>
        <dbReference type="RuleBase" id="RU000393"/>
    </source>
</evidence>
<evidence type="ECO:0000256" key="7">
    <source>
        <dbReference type="ARBA" id="ARBA00023157"/>
    </source>
</evidence>
<comment type="cofactor">
    <cofactor evidence="9">
        <name>Zn(2+)</name>
        <dbReference type="ChEBI" id="CHEBI:29105"/>
    </cofactor>
    <text evidence="9">Binds 1 zinc ion per subunit.</text>
</comment>
<dbReference type="InterPro" id="IPR018152">
    <property type="entry name" value="SOD_Cu/Zn_BS"/>
</dbReference>
<evidence type="ECO:0000313" key="13">
    <source>
        <dbReference type="Proteomes" id="UP000663823"/>
    </source>
</evidence>
<evidence type="ECO:0000256" key="3">
    <source>
        <dbReference type="ARBA" id="ARBA00022833"/>
    </source>
</evidence>
<comment type="catalytic activity">
    <reaction evidence="8 9">
        <text>2 superoxide + 2 H(+) = H2O2 + O2</text>
        <dbReference type="Rhea" id="RHEA:20696"/>
        <dbReference type="ChEBI" id="CHEBI:15378"/>
        <dbReference type="ChEBI" id="CHEBI:15379"/>
        <dbReference type="ChEBI" id="CHEBI:16240"/>
        <dbReference type="ChEBI" id="CHEBI:18421"/>
        <dbReference type="EC" id="1.15.1.1"/>
    </reaction>
</comment>
<dbReference type="PRINTS" id="PR00068">
    <property type="entry name" value="CUZNDISMTASE"/>
</dbReference>
<dbReference type="PROSITE" id="PS00087">
    <property type="entry name" value="SOD_CU_ZN_1"/>
    <property type="match status" value="1"/>
</dbReference>
<feature type="domain" description="Superoxide dismutase copper/zinc binding" evidence="11">
    <location>
        <begin position="149"/>
        <end position="282"/>
    </location>
</feature>
<proteinExistence type="inferred from homology"/>
<comment type="caution">
    <text evidence="12">The sequence shown here is derived from an EMBL/GenBank/DDBJ whole genome shotgun (WGS) entry which is preliminary data.</text>
</comment>
<organism evidence="12 13">
    <name type="scientific">Rotaria sordida</name>
    <dbReference type="NCBI Taxonomy" id="392033"/>
    <lineage>
        <taxon>Eukaryota</taxon>
        <taxon>Metazoa</taxon>
        <taxon>Spiralia</taxon>
        <taxon>Gnathifera</taxon>
        <taxon>Rotifera</taxon>
        <taxon>Eurotatoria</taxon>
        <taxon>Bdelloidea</taxon>
        <taxon>Philodinida</taxon>
        <taxon>Philodinidae</taxon>
        <taxon>Rotaria</taxon>
    </lineage>
</organism>
<dbReference type="EC" id="1.15.1.1" evidence="9"/>
<evidence type="ECO:0000256" key="4">
    <source>
        <dbReference type="ARBA" id="ARBA00022862"/>
    </source>
</evidence>
<keyword evidence="4" id="KW-0049">Antioxidant</keyword>
<dbReference type="PANTHER" id="PTHR10003">
    <property type="entry name" value="SUPEROXIDE DISMUTASE CU-ZN -RELATED"/>
    <property type="match status" value="1"/>
</dbReference>
<dbReference type="FunFam" id="2.60.40.200:FF:000003">
    <property type="entry name" value="Superoxide dismutase [Cu-Zn], chloroplastic"/>
    <property type="match status" value="1"/>
</dbReference>
<accession>A0A818WCD3</accession>
<dbReference type="InterPro" id="IPR001424">
    <property type="entry name" value="SOD_Cu_Zn_dom"/>
</dbReference>
<keyword evidence="7" id="KW-1015">Disulfide bond</keyword>
<evidence type="ECO:0000259" key="11">
    <source>
        <dbReference type="Pfam" id="PF00080"/>
    </source>
</evidence>
<dbReference type="SUPFAM" id="SSF49329">
    <property type="entry name" value="Cu,Zn superoxide dismutase-like"/>
    <property type="match status" value="1"/>
</dbReference>